<dbReference type="OrthoDB" id="278292at2759"/>
<sequence length="426" mass="47496">MPPTRVYRLTQHAGQSVVGLYARQTEQTADEAVAAAADRDTRPRPVASTAPAPVDAPQPTGSQEQEARQEAPPPQSNVTAADEEDEDRREALQVEPEPLNWQGRRNEAVICPREWILYSSRPRHVSQLTWAAVTPTIRQQHIRWLRELKTMPSDLLQLDLATAALTLVNRMHRARRWKWSTHTKALSNIRAALFNLPLYSNVQKRVDLTEYPQWTAAITAAHRFERETPSNPPPPIDIGQYRQAREHLRLHPIPSLYLGMMWAFAARAGDIGQLKARDVHFNPTTNEAEPTIRVSLTVRRGKGARFRGPYTLASRLLRADASVLQQLLATRGPGQLLFSPLGPLKDTVRAALRLFNPSAALPSVRKGAARCLADNAATDTEVMRLTGHTRVATLQRYLDYGRHLTAEAVTAQDNAARALLVPNTSA</sequence>
<accession>A0A0M9FNX8</accession>
<dbReference type="Gene3D" id="1.10.443.10">
    <property type="entry name" value="Intergrase catalytic core"/>
    <property type="match status" value="1"/>
</dbReference>
<dbReference type="GO" id="GO:0006310">
    <property type="term" value="P:DNA recombination"/>
    <property type="evidence" value="ECO:0007669"/>
    <property type="project" value="UniProtKB-KW"/>
</dbReference>
<dbReference type="SUPFAM" id="SSF56349">
    <property type="entry name" value="DNA breaking-rejoining enzymes"/>
    <property type="match status" value="1"/>
</dbReference>
<dbReference type="AlphaFoldDB" id="A0A0M9FNX8"/>
<dbReference type="InterPro" id="IPR013762">
    <property type="entry name" value="Integrase-like_cat_sf"/>
</dbReference>
<name>A0A0M9FNX8_LEPPY</name>
<dbReference type="VEuPathDB" id="TriTrypDB:LpyrH10_44_0020"/>
<evidence type="ECO:0000256" key="1">
    <source>
        <dbReference type="ARBA" id="ARBA00023172"/>
    </source>
</evidence>
<evidence type="ECO:0000313" key="4">
    <source>
        <dbReference type="Proteomes" id="UP000037923"/>
    </source>
</evidence>
<organism evidence="3 4">
    <name type="scientific">Leptomonas pyrrhocoris</name>
    <name type="common">Firebug parasite</name>
    <dbReference type="NCBI Taxonomy" id="157538"/>
    <lineage>
        <taxon>Eukaryota</taxon>
        <taxon>Discoba</taxon>
        <taxon>Euglenozoa</taxon>
        <taxon>Kinetoplastea</taxon>
        <taxon>Metakinetoplastina</taxon>
        <taxon>Trypanosomatida</taxon>
        <taxon>Trypanosomatidae</taxon>
        <taxon>Leishmaniinae</taxon>
        <taxon>Leptomonas</taxon>
    </lineage>
</organism>
<reference evidence="3 4" key="1">
    <citation type="submission" date="2015-07" db="EMBL/GenBank/DDBJ databases">
        <title>High-quality genome of monoxenous trypanosomatid Leptomonas pyrrhocoris.</title>
        <authorList>
            <person name="Flegontov P."/>
            <person name="Butenko A."/>
            <person name="Firsov S."/>
            <person name="Vlcek C."/>
            <person name="Logacheva M.D."/>
            <person name="Field M."/>
            <person name="Filatov D."/>
            <person name="Flegontova O."/>
            <person name="Gerasimov E."/>
            <person name="Jackson A.P."/>
            <person name="Kelly S."/>
            <person name="Opperdoes F."/>
            <person name="O'Reilly A."/>
            <person name="Votypka J."/>
            <person name="Yurchenko V."/>
            <person name="Lukes J."/>
        </authorList>
    </citation>
    <scope>NUCLEOTIDE SEQUENCE [LARGE SCALE GENOMIC DNA]</scope>
    <source>
        <strain evidence="3">H10</strain>
    </source>
</reference>
<comment type="caution">
    <text evidence="3">The sequence shown here is derived from an EMBL/GenBank/DDBJ whole genome shotgun (WGS) entry which is preliminary data.</text>
</comment>
<keyword evidence="4" id="KW-1185">Reference proteome</keyword>
<keyword evidence="1" id="KW-0233">DNA recombination</keyword>
<dbReference type="GO" id="GO:0015074">
    <property type="term" value="P:DNA integration"/>
    <property type="evidence" value="ECO:0007669"/>
    <property type="project" value="InterPro"/>
</dbReference>
<proteinExistence type="predicted"/>
<dbReference type="InterPro" id="IPR011010">
    <property type="entry name" value="DNA_brk_join_enz"/>
</dbReference>
<evidence type="ECO:0000256" key="2">
    <source>
        <dbReference type="SAM" id="MobiDB-lite"/>
    </source>
</evidence>
<evidence type="ECO:0000313" key="3">
    <source>
        <dbReference type="EMBL" id="KPA73100.1"/>
    </source>
</evidence>
<gene>
    <name evidence="3" type="ORF">ABB37_10118</name>
</gene>
<dbReference type="RefSeq" id="XP_015651539.1">
    <property type="nucleotide sequence ID" value="XM_015809876.1"/>
</dbReference>
<dbReference type="Proteomes" id="UP000037923">
    <property type="component" value="Unassembled WGS sequence"/>
</dbReference>
<dbReference type="GO" id="GO:0003677">
    <property type="term" value="F:DNA binding"/>
    <property type="evidence" value="ECO:0007669"/>
    <property type="project" value="InterPro"/>
</dbReference>
<feature type="region of interest" description="Disordered" evidence="2">
    <location>
        <begin position="27"/>
        <end position="96"/>
    </location>
</feature>
<dbReference type="GeneID" id="26910398"/>
<feature type="compositionally biased region" description="Low complexity" evidence="2">
    <location>
        <begin position="27"/>
        <end position="36"/>
    </location>
</feature>
<dbReference type="EMBL" id="LGTL01000044">
    <property type="protein sequence ID" value="KPA73100.1"/>
    <property type="molecule type" value="Genomic_DNA"/>
</dbReference>
<protein>
    <submittedName>
        <fullName evidence="3">TATE DNA transposon</fullName>
    </submittedName>
</protein>